<proteinExistence type="predicted"/>
<evidence type="ECO:0000256" key="1">
    <source>
        <dbReference type="SAM" id="MobiDB-lite"/>
    </source>
</evidence>
<dbReference type="Proteomes" id="UP000324222">
    <property type="component" value="Unassembled WGS sequence"/>
</dbReference>
<dbReference type="EMBL" id="VSRR010006499">
    <property type="protein sequence ID" value="MPC44931.1"/>
    <property type="molecule type" value="Genomic_DNA"/>
</dbReference>
<gene>
    <name evidence="2" type="ORF">E2C01_038613</name>
</gene>
<evidence type="ECO:0000313" key="3">
    <source>
        <dbReference type="Proteomes" id="UP000324222"/>
    </source>
</evidence>
<accession>A0A5B7FCN7</accession>
<evidence type="ECO:0000313" key="2">
    <source>
        <dbReference type="EMBL" id="MPC44931.1"/>
    </source>
</evidence>
<dbReference type="AlphaFoldDB" id="A0A5B7FCN7"/>
<name>A0A5B7FCN7_PORTR</name>
<reference evidence="2 3" key="1">
    <citation type="submission" date="2019-05" db="EMBL/GenBank/DDBJ databases">
        <title>Another draft genome of Portunus trituberculatus and its Hox gene families provides insights of decapod evolution.</title>
        <authorList>
            <person name="Jeong J.-H."/>
            <person name="Song I."/>
            <person name="Kim S."/>
            <person name="Choi T."/>
            <person name="Kim D."/>
            <person name="Ryu S."/>
            <person name="Kim W."/>
        </authorList>
    </citation>
    <scope>NUCLEOTIDE SEQUENCE [LARGE SCALE GENOMIC DNA]</scope>
    <source>
        <tissue evidence="2">Muscle</tissue>
    </source>
</reference>
<sequence length="141" mass="15086">MYLLPLRNSQEWGRLATLAYEGRSTEQHYYCTQAISLSVRALQLPPYSSNMPTNITRTPTSEAVTGTAVSNLSNRAVLALPLPEPQEAEDASGSGTSPRIRSPVSIAPPDIEKIVKLSVSPSSRGHSGAAVERGGREESHG</sequence>
<feature type="region of interest" description="Disordered" evidence="1">
    <location>
        <begin position="81"/>
        <end position="141"/>
    </location>
</feature>
<protein>
    <submittedName>
        <fullName evidence="2">Uncharacterized protein</fullName>
    </submittedName>
</protein>
<organism evidence="2 3">
    <name type="scientific">Portunus trituberculatus</name>
    <name type="common">Swimming crab</name>
    <name type="synonym">Neptunus trituberculatus</name>
    <dbReference type="NCBI Taxonomy" id="210409"/>
    <lineage>
        <taxon>Eukaryota</taxon>
        <taxon>Metazoa</taxon>
        <taxon>Ecdysozoa</taxon>
        <taxon>Arthropoda</taxon>
        <taxon>Crustacea</taxon>
        <taxon>Multicrustacea</taxon>
        <taxon>Malacostraca</taxon>
        <taxon>Eumalacostraca</taxon>
        <taxon>Eucarida</taxon>
        <taxon>Decapoda</taxon>
        <taxon>Pleocyemata</taxon>
        <taxon>Brachyura</taxon>
        <taxon>Eubrachyura</taxon>
        <taxon>Portunoidea</taxon>
        <taxon>Portunidae</taxon>
        <taxon>Portuninae</taxon>
        <taxon>Portunus</taxon>
    </lineage>
</organism>
<keyword evidence="3" id="KW-1185">Reference proteome</keyword>
<comment type="caution">
    <text evidence="2">The sequence shown here is derived from an EMBL/GenBank/DDBJ whole genome shotgun (WGS) entry which is preliminary data.</text>
</comment>